<dbReference type="InterPro" id="IPR011009">
    <property type="entry name" value="Kinase-like_dom_sf"/>
</dbReference>
<dbReference type="EMBL" id="JACIDT010000004">
    <property type="protein sequence ID" value="MBB3925799.1"/>
    <property type="molecule type" value="Genomic_DNA"/>
</dbReference>
<organism evidence="2 3">
    <name type="scientific">Sphingobium jiangsuense</name>
    <dbReference type="NCBI Taxonomy" id="870476"/>
    <lineage>
        <taxon>Bacteria</taxon>
        <taxon>Pseudomonadati</taxon>
        <taxon>Pseudomonadota</taxon>
        <taxon>Alphaproteobacteria</taxon>
        <taxon>Sphingomonadales</taxon>
        <taxon>Sphingomonadaceae</taxon>
        <taxon>Sphingobium</taxon>
    </lineage>
</organism>
<dbReference type="AlphaFoldDB" id="A0A7W6FQ98"/>
<evidence type="ECO:0000259" key="1">
    <source>
        <dbReference type="Pfam" id="PF01636"/>
    </source>
</evidence>
<evidence type="ECO:0000313" key="2">
    <source>
        <dbReference type="EMBL" id="MBB3925799.1"/>
    </source>
</evidence>
<name>A0A7W6FQ98_9SPHN</name>
<sequence length="466" mass="53193">METREEAAFAWVEQVLGGRILSRRLQSRWRNQWFLEVERDGAIERVVLRGFRNPGYTAEDTSGARAMLTLEAQALEALQDVPVATPRYLGSNPDLGWMLMEWLDGDSELTQIADEDRRFAIYQGYVEELATLHAYPLDKIRLPDAMPRPASSRAFREELIARHEGFYRSLALPDAEPVLELGLQWVKHNDISSERPLGLGLGDVGPNQFLFVEDRFHALVDFEYAVIGDPLMEMGMMRGRDVTYHTGRMTEHMRHYGACYERLTGIPLDLKALQYWTIAGPALWNVYTVMGTQRADPAMIDLAFLFAYEVQQKRCILEGIAEYYGFRLTRPELPKPTNTLLSPLAQALAAQLDGHFREQAGEDPYAASFARYSASIARTLALGDGTALMLETANREELGALLGHRIGDWRHGLRELEALIAADWEKDLERRINMLYRCEVRREYLYEPMQRATGVSHGWPMSRFDV</sequence>
<dbReference type="RefSeq" id="WP_188071349.1">
    <property type="nucleotide sequence ID" value="NZ_BSPS01000039.1"/>
</dbReference>
<keyword evidence="3" id="KW-1185">Reference proteome</keyword>
<dbReference type="Pfam" id="PF01636">
    <property type="entry name" value="APH"/>
    <property type="match status" value="1"/>
</dbReference>
<dbReference type="InterPro" id="IPR002575">
    <property type="entry name" value="Aminoglycoside_PTrfase"/>
</dbReference>
<feature type="domain" description="Aminoglycoside phosphotransferase" evidence="1">
    <location>
        <begin position="23"/>
        <end position="238"/>
    </location>
</feature>
<dbReference type="Proteomes" id="UP000571950">
    <property type="component" value="Unassembled WGS sequence"/>
</dbReference>
<reference evidence="2 3" key="1">
    <citation type="submission" date="2020-08" db="EMBL/GenBank/DDBJ databases">
        <title>Genomic Encyclopedia of Type Strains, Phase IV (KMG-IV): sequencing the most valuable type-strain genomes for metagenomic binning, comparative biology and taxonomic classification.</title>
        <authorList>
            <person name="Goeker M."/>
        </authorList>
    </citation>
    <scope>NUCLEOTIDE SEQUENCE [LARGE SCALE GENOMIC DNA]</scope>
    <source>
        <strain evidence="2 3">DSM 26189</strain>
    </source>
</reference>
<keyword evidence="2" id="KW-0418">Kinase</keyword>
<dbReference type="GO" id="GO:0016301">
    <property type="term" value="F:kinase activity"/>
    <property type="evidence" value="ECO:0007669"/>
    <property type="project" value="UniProtKB-KW"/>
</dbReference>
<dbReference type="PANTHER" id="PTHR21310">
    <property type="entry name" value="AMINOGLYCOSIDE PHOSPHOTRANSFERASE-RELATED-RELATED"/>
    <property type="match status" value="1"/>
</dbReference>
<gene>
    <name evidence="2" type="ORF">GGR43_001514</name>
</gene>
<evidence type="ECO:0000313" key="3">
    <source>
        <dbReference type="Proteomes" id="UP000571950"/>
    </source>
</evidence>
<dbReference type="SUPFAM" id="SSF56112">
    <property type="entry name" value="Protein kinase-like (PK-like)"/>
    <property type="match status" value="1"/>
</dbReference>
<comment type="caution">
    <text evidence="2">The sequence shown here is derived from an EMBL/GenBank/DDBJ whole genome shotgun (WGS) entry which is preliminary data.</text>
</comment>
<accession>A0A7W6FQ98</accession>
<dbReference type="Gene3D" id="3.90.1200.10">
    <property type="match status" value="1"/>
</dbReference>
<keyword evidence="2" id="KW-0808">Transferase</keyword>
<protein>
    <submittedName>
        <fullName evidence="2">Aminoglycoside phosphotransferase (APT) family kinase protein</fullName>
    </submittedName>
</protein>
<proteinExistence type="predicted"/>
<dbReference type="InterPro" id="IPR051678">
    <property type="entry name" value="AGP_Transferase"/>
</dbReference>